<evidence type="ECO:0000256" key="3">
    <source>
        <dbReference type="ARBA" id="ARBA00023239"/>
    </source>
</evidence>
<organism evidence="11 12">
    <name type="scientific">Gallus gallus</name>
    <name type="common">Chicken</name>
    <dbReference type="NCBI Taxonomy" id="9031"/>
    <lineage>
        <taxon>Eukaryota</taxon>
        <taxon>Metazoa</taxon>
        <taxon>Chordata</taxon>
        <taxon>Craniata</taxon>
        <taxon>Vertebrata</taxon>
        <taxon>Euteleostomi</taxon>
        <taxon>Archelosauria</taxon>
        <taxon>Archosauria</taxon>
        <taxon>Dinosauria</taxon>
        <taxon>Saurischia</taxon>
        <taxon>Theropoda</taxon>
        <taxon>Coelurosauria</taxon>
        <taxon>Aves</taxon>
        <taxon>Neognathae</taxon>
        <taxon>Galloanserae</taxon>
        <taxon>Galliformes</taxon>
        <taxon>Phasianidae</taxon>
        <taxon>Phasianinae</taxon>
        <taxon>Gallus</taxon>
    </lineage>
</organism>
<protein>
    <recommendedName>
        <fullName evidence="9">U6 snRNA phosphodiesterase</fullName>
        <ecNumber evidence="9">3.1.4.-</ecNumber>
    </recommendedName>
</protein>
<evidence type="ECO:0000256" key="9">
    <source>
        <dbReference type="HAMAP-Rule" id="MF_03040"/>
    </source>
</evidence>
<keyword evidence="4 9" id="KW-0539">Nucleus</keyword>
<dbReference type="HAMAP" id="MF_03040">
    <property type="entry name" value="USB1"/>
    <property type="match status" value="1"/>
</dbReference>
<dbReference type="GO" id="GO:0034477">
    <property type="term" value="P:U6 snRNA 3'-end processing"/>
    <property type="evidence" value="ECO:0000318"/>
    <property type="project" value="GO_Central"/>
</dbReference>
<dbReference type="OrthoDB" id="49151at2759"/>
<dbReference type="GeneTree" id="ENSGT00390000004596"/>
<dbReference type="GO" id="GO:0008380">
    <property type="term" value="P:RNA splicing"/>
    <property type="evidence" value="ECO:0007669"/>
    <property type="project" value="Ensembl"/>
</dbReference>
<evidence type="ECO:0000256" key="5">
    <source>
        <dbReference type="ARBA" id="ARBA00029300"/>
    </source>
</evidence>
<dbReference type="PANTHER" id="PTHR13522">
    <property type="entry name" value="U6 SNRNA PHOSPHODIESTERASE 1"/>
    <property type="match status" value="1"/>
</dbReference>
<keyword evidence="1 9" id="KW-0540">Nuclease</keyword>
<dbReference type="CTD" id="79650"/>
<comment type="similarity">
    <text evidence="9">Belongs to the 2H phosphoesterase superfamily. USB1 family.</text>
</comment>
<evidence type="ECO:0000256" key="1">
    <source>
        <dbReference type="ARBA" id="ARBA00022722"/>
    </source>
</evidence>
<evidence type="ECO:0000313" key="12">
    <source>
        <dbReference type="Proteomes" id="UP000000539"/>
    </source>
</evidence>
<evidence type="ECO:0000256" key="2">
    <source>
        <dbReference type="ARBA" id="ARBA00022801"/>
    </source>
</evidence>
<evidence type="ECO:0000256" key="10">
    <source>
        <dbReference type="SAM" id="MobiDB-lite"/>
    </source>
</evidence>
<dbReference type="Proteomes" id="UP000000539">
    <property type="component" value="Chromosome 11"/>
</dbReference>
<dbReference type="GO" id="GO:0005654">
    <property type="term" value="C:nucleoplasm"/>
    <property type="evidence" value="ECO:0007669"/>
    <property type="project" value="Ensembl"/>
</dbReference>
<feature type="active site" description="Proton donor/acceptor" evidence="9">
    <location>
        <position position="199"/>
    </location>
</feature>
<evidence type="ECO:0000256" key="8">
    <source>
        <dbReference type="ARBA" id="ARBA00062959"/>
    </source>
</evidence>
<dbReference type="FunFam" id="3.90.1140.10:FF:000006">
    <property type="entry name" value="U6 snRNA phosphodiesterase"/>
    <property type="match status" value="1"/>
</dbReference>
<dbReference type="AlphaFoldDB" id="A0A8V0ZJT6"/>
<proteinExistence type="inferred from homology"/>
<reference evidence="11" key="3">
    <citation type="submission" date="2025-09" db="UniProtKB">
        <authorList>
            <consortium name="Ensembl"/>
        </authorList>
    </citation>
    <scope>IDENTIFICATION</scope>
    <source>
        <strain evidence="11">broiler</strain>
    </source>
</reference>
<sequence>MSAALVGYSSSEDEEEEEEEEEGRGGTRGSRRLPVPECVLAMFREEERDEKRDDSSRHGGRVRCFPHERGGWATHVYLPYQAQEEFLELLELLASHARTYVPSVTAMEEFHVSLSQSVVLRYHWISPFMQSLKERLAAFHRFFCVADRVKVYTNQNKTRTFVGLEVSTGHFQLLELVSEVDKVMEEYDLPVFYKDPSFHISMAWCVGDLRGSLEGQCLQELQDIVDRTRWGRASQSPKTNKEPFCSTAPDAGGSHTPPTLFLCAQQLCGVCGLKPRHFQVRVVGVRYACLQQISYSSVLSAARMCCSQHWWLQSELLILLILKKKEKKKKPSV</sequence>
<dbReference type="PANTHER" id="PTHR13522:SF3">
    <property type="entry name" value="U6 SNRNA PHOSPHODIESTERASE 1"/>
    <property type="match status" value="1"/>
</dbReference>
<keyword evidence="3" id="KW-0456">Lyase</keyword>
<evidence type="ECO:0000256" key="6">
    <source>
        <dbReference type="ARBA" id="ARBA00029305"/>
    </source>
</evidence>
<dbReference type="RefSeq" id="XP_015147801.2">
    <property type="nucleotide sequence ID" value="XM_015292315.4"/>
</dbReference>
<dbReference type="Ensembl" id="ENSGALT00010052013.1">
    <property type="protein sequence ID" value="ENSGALP00010031047.1"/>
    <property type="gene ID" value="ENSGALG00010021457.1"/>
</dbReference>
<reference evidence="11" key="2">
    <citation type="submission" date="2025-08" db="UniProtKB">
        <authorList>
            <consortium name="Ensembl"/>
        </authorList>
    </citation>
    <scope>IDENTIFICATION</scope>
    <source>
        <strain evidence="11">broiler</strain>
    </source>
</reference>
<feature type="compositionally biased region" description="Acidic residues" evidence="10">
    <location>
        <begin position="11"/>
        <end position="22"/>
    </location>
</feature>
<dbReference type="FunCoup" id="A0A8V0ZJT6">
    <property type="interactions" value="25"/>
</dbReference>
<name>A0A8V0ZJT6_CHICK</name>
<dbReference type="EC" id="3.1.4.-" evidence="9"/>
<reference evidence="11" key="1">
    <citation type="submission" date="2020-11" db="EMBL/GenBank/DDBJ databases">
        <title>Gallus gallus (Chicken) genome, bGalGal1, GRCg7b, maternal haplotype autosomes + Z &amp; W.</title>
        <authorList>
            <person name="Warren W."/>
            <person name="Formenti G."/>
            <person name="Fedrigo O."/>
            <person name="Haase B."/>
            <person name="Mountcastle J."/>
            <person name="Balacco J."/>
            <person name="Tracey A."/>
            <person name="Schneider V."/>
            <person name="Okimoto R."/>
            <person name="Cheng H."/>
            <person name="Hawken R."/>
            <person name="Howe K."/>
            <person name="Jarvis E.D."/>
        </authorList>
    </citation>
    <scope>NUCLEOTIDE SEQUENCE [LARGE SCALE GENOMIC DNA]</scope>
    <source>
        <strain evidence="11">Broiler</strain>
    </source>
</reference>
<gene>
    <name evidence="9 11" type="primary">USB1</name>
</gene>
<comment type="subunit">
    <text evidence="8">Interacts with PLRG1, CDC5L and PRPF19.</text>
</comment>
<dbReference type="GO" id="GO:0000175">
    <property type="term" value="F:3'-5'-RNA exonuclease activity"/>
    <property type="evidence" value="ECO:0000318"/>
    <property type="project" value="GO_Central"/>
</dbReference>
<evidence type="ECO:0000256" key="7">
    <source>
        <dbReference type="ARBA" id="ARBA00046102"/>
    </source>
</evidence>
<comment type="function">
    <text evidence="9">Phosphodiesterase responsible for the U6 snRNA 3' end processing. Acts as an exoribonuclease (RNase) responsible for trimming the poly(U) tract of the last nucleotides in the pre-U6 snRNA molecule, leading to the formation of mature U6 snRNA.</text>
</comment>
<evidence type="ECO:0000313" key="11">
    <source>
        <dbReference type="Ensembl" id="ENSGALP00010031047.1"/>
    </source>
</evidence>
<dbReference type="KEGG" id="gga:415628"/>
<dbReference type="GO" id="GO:0005634">
    <property type="term" value="C:nucleus"/>
    <property type="evidence" value="ECO:0000318"/>
    <property type="project" value="GO_Central"/>
</dbReference>
<dbReference type="SMR" id="A0A8V0ZJT6"/>
<keyword evidence="12" id="KW-1185">Reference proteome</keyword>
<dbReference type="GO" id="GO:0045171">
    <property type="term" value="C:intercellular bridge"/>
    <property type="evidence" value="ECO:0007669"/>
    <property type="project" value="Ensembl"/>
</dbReference>
<accession>A0A8V0ZJT6</accession>
<keyword evidence="2 9" id="KW-0378">Hydrolase</keyword>
<feature type="active site" description="Proton donor/acceptor" evidence="9">
    <location>
        <position position="111"/>
    </location>
</feature>
<dbReference type="Gene3D" id="3.90.1140.10">
    <property type="entry name" value="Cyclic phosphodiesterase"/>
    <property type="match status" value="1"/>
</dbReference>
<evidence type="ECO:0000256" key="4">
    <source>
        <dbReference type="ARBA" id="ARBA00023242"/>
    </source>
</evidence>
<dbReference type="InterPro" id="IPR027521">
    <property type="entry name" value="Usb1"/>
</dbReference>
<dbReference type="GeneID" id="415628"/>
<dbReference type="Pfam" id="PF09749">
    <property type="entry name" value="HVSL"/>
    <property type="match status" value="1"/>
</dbReference>
<comment type="catalytic activity">
    <reaction evidence="5">
        <text>a 3'-end uridylyl-uridine-RNA = a 3'-end 2',3'-cyclophospho-uridine-RNA + uridine</text>
        <dbReference type="Rhea" id="RHEA:46052"/>
        <dbReference type="Rhea" id="RHEA-COMP:17384"/>
        <dbReference type="Rhea" id="RHEA-COMP:17385"/>
        <dbReference type="ChEBI" id="CHEBI:16704"/>
        <dbReference type="ChEBI" id="CHEBI:85643"/>
        <dbReference type="ChEBI" id="CHEBI:85644"/>
    </reaction>
    <physiologicalReaction direction="left-to-right" evidence="5">
        <dbReference type="Rhea" id="RHEA:46053"/>
    </physiologicalReaction>
</comment>
<dbReference type="GO" id="GO:1990838">
    <property type="term" value="F:poly(U)-specific exoribonuclease activity, producing 3' uridine cyclic phosphate ends"/>
    <property type="evidence" value="ECO:0007669"/>
    <property type="project" value="UniProtKB-UniRule"/>
</dbReference>
<feature type="region of interest" description="Disordered" evidence="10">
    <location>
        <begin position="1"/>
        <end position="35"/>
    </location>
</feature>
<comment type="function">
    <text evidence="7">3'-5' RNA exonuclease that trims the 3' end of oligo(U) and oligo(A) tracts of the pre-U6 small nuclear RNA (snRNA) molecule, leading to the formation of a mature U6 snRNA 3' end-terminated with a 2',3'-cyclic phosphate. Participates in the U6 snRNA 3' end processing that prevents U6 snRNA degradation. In addition also removes uridines from the 3' end of U6atac snRNA and possibly the vault RNA VTRNA1-1.</text>
</comment>
<comment type="catalytic activity">
    <reaction evidence="6">
        <text>a 3'-end uridylyl-adenosine-RNA = a 3'-end 2',3'-cyclophospho-uridine-RNA + adenosine</text>
        <dbReference type="Rhea" id="RHEA:67896"/>
        <dbReference type="Rhea" id="RHEA-COMP:17385"/>
        <dbReference type="Rhea" id="RHEA-COMP:17386"/>
        <dbReference type="ChEBI" id="CHEBI:16335"/>
        <dbReference type="ChEBI" id="CHEBI:85644"/>
        <dbReference type="ChEBI" id="CHEBI:176518"/>
    </reaction>
    <physiologicalReaction direction="left-to-right" evidence="6">
        <dbReference type="Rhea" id="RHEA:67897"/>
    </physiologicalReaction>
</comment>
<dbReference type="GO" id="GO:0016829">
    <property type="term" value="F:lyase activity"/>
    <property type="evidence" value="ECO:0007669"/>
    <property type="project" value="UniProtKB-KW"/>
</dbReference>
<comment type="subcellular location">
    <subcellularLocation>
        <location evidence="9">Nucleus</location>
    </subcellularLocation>
</comment>